<sequence>MNRKNSLMLLFVFCASIVNAQKVIQLYPGKAPGSENWNWQERENNNNMFKSPVVYNVVQPTLTAFLPPRTSANGTAVIIAPGGAFHTLSINSEGIDVAKWLNSKGVAAFVLKYRLVHMDTDDPVGTIMKKMGELEQSGNFKKLDEENDSVVNMAIADGLKAIEYVRTHAAEYNINPKRIGFMGFSAGGTVTMGTVFNCNAASHPDFAAPIYPYMNALKNQTVPADAPPLFICAASDDQLGLASHSTNLYNAWIAAKKVAELHMYEKGGHGFGMRKQNLPVDKWIERFGDWLGMRGLLMPADSKEKKVVSNH</sequence>
<reference evidence="4" key="2">
    <citation type="submission" date="2023-04" db="EMBL/GenBank/DDBJ databases">
        <title>Paracnuella aquatica gen. nov., sp. nov., a member of the family Chitinophagaceae isolated from a hot spring.</title>
        <authorList>
            <person name="Wang C."/>
        </authorList>
    </citation>
    <scope>NUCLEOTIDE SEQUENCE</scope>
    <source>
        <strain evidence="4">LB-8</strain>
    </source>
</reference>
<feature type="domain" description="Dienelactone hydrolase" evidence="3">
    <location>
        <begin position="143"/>
        <end position="277"/>
    </location>
</feature>
<dbReference type="InterPro" id="IPR050300">
    <property type="entry name" value="GDXG_lipolytic_enzyme"/>
</dbReference>
<proteinExistence type="predicted"/>
<keyword evidence="2" id="KW-0732">Signal</keyword>
<dbReference type="RefSeq" id="WP_279297169.1">
    <property type="nucleotide sequence ID" value="NZ_JAOTIF010000007.1"/>
</dbReference>
<dbReference type="Gene3D" id="3.40.50.1820">
    <property type="entry name" value="alpha/beta hydrolase"/>
    <property type="match status" value="1"/>
</dbReference>
<reference evidence="4" key="1">
    <citation type="submission" date="2022-09" db="EMBL/GenBank/DDBJ databases">
        <authorList>
            <person name="Yuan C."/>
            <person name="Ke Z."/>
        </authorList>
    </citation>
    <scope>NUCLEOTIDE SEQUENCE</scope>
    <source>
        <strain evidence="4">LB-8</strain>
    </source>
</reference>
<dbReference type="InterPro" id="IPR029058">
    <property type="entry name" value="AB_hydrolase_fold"/>
</dbReference>
<dbReference type="InterPro" id="IPR002925">
    <property type="entry name" value="Dienelactn_hydro"/>
</dbReference>
<dbReference type="Proteomes" id="UP001155483">
    <property type="component" value="Unassembled WGS sequence"/>
</dbReference>
<dbReference type="AlphaFoldDB" id="A0A9X3BFV2"/>
<dbReference type="PANTHER" id="PTHR48081">
    <property type="entry name" value="AB HYDROLASE SUPERFAMILY PROTEIN C4A8.06C"/>
    <property type="match status" value="1"/>
</dbReference>
<organism evidence="4 5">
    <name type="scientific">Paraflavisolibacter caeni</name>
    <dbReference type="NCBI Taxonomy" id="2982496"/>
    <lineage>
        <taxon>Bacteria</taxon>
        <taxon>Pseudomonadati</taxon>
        <taxon>Bacteroidota</taxon>
        <taxon>Chitinophagia</taxon>
        <taxon>Chitinophagales</taxon>
        <taxon>Chitinophagaceae</taxon>
        <taxon>Paraflavisolibacter</taxon>
    </lineage>
</organism>
<dbReference type="SUPFAM" id="SSF53474">
    <property type="entry name" value="alpha/beta-Hydrolases"/>
    <property type="match status" value="1"/>
</dbReference>
<gene>
    <name evidence="4" type="ORF">OCK74_11425</name>
</gene>
<comment type="caution">
    <text evidence="4">The sequence shown here is derived from an EMBL/GenBank/DDBJ whole genome shotgun (WGS) entry which is preliminary data.</text>
</comment>
<dbReference type="EMBL" id="JAOTIF010000007">
    <property type="protein sequence ID" value="MCU7549729.1"/>
    <property type="molecule type" value="Genomic_DNA"/>
</dbReference>
<feature type="signal peptide" evidence="2">
    <location>
        <begin position="1"/>
        <end position="20"/>
    </location>
</feature>
<keyword evidence="5" id="KW-1185">Reference proteome</keyword>
<evidence type="ECO:0000256" key="2">
    <source>
        <dbReference type="SAM" id="SignalP"/>
    </source>
</evidence>
<keyword evidence="1 4" id="KW-0378">Hydrolase</keyword>
<name>A0A9X3BFV2_9BACT</name>
<dbReference type="GO" id="GO:0016787">
    <property type="term" value="F:hydrolase activity"/>
    <property type="evidence" value="ECO:0007669"/>
    <property type="project" value="UniProtKB-KW"/>
</dbReference>
<dbReference type="Pfam" id="PF01738">
    <property type="entry name" value="DLH"/>
    <property type="match status" value="1"/>
</dbReference>
<feature type="chain" id="PRO_5040877915" evidence="2">
    <location>
        <begin position="21"/>
        <end position="311"/>
    </location>
</feature>
<evidence type="ECO:0000313" key="5">
    <source>
        <dbReference type="Proteomes" id="UP001155483"/>
    </source>
</evidence>
<dbReference type="PANTHER" id="PTHR48081:SF6">
    <property type="entry name" value="PEPTIDASE S9 PROLYL OLIGOPEPTIDASE CATALYTIC DOMAIN-CONTAINING PROTEIN"/>
    <property type="match status" value="1"/>
</dbReference>
<accession>A0A9X3BFV2</accession>
<evidence type="ECO:0000259" key="3">
    <source>
        <dbReference type="Pfam" id="PF01738"/>
    </source>
</evidence>
<protein>
    <submittedName>
        <fullName evidence="4">Alpha/beta hydrolase</fullName>
    </submittedName>
</protein>
<evidence type="ECO:0000256" key="1">
    <source>
        <dbReference type="ARBA" id="ARBA00022801"/>
    </source>
</evidence>
<evidence type="ECO:0000313" key="4">
    <source>
        <dbReference type="EMBL" id="MCU7549729.1"/>
    </source>
</evidence>